<dbReference type="AlphaFoldDB" id="A0A392SSU2"/>
<name>A0A392SSU2_9FABA</name>
<evidence type="ECO:0000313" key="2">
    <source>
        <dbReference type="Proteomes" id="UP000265520"/>
    </source>
</evidence>
<evidence type="ECO:0000313" key="1">
    <source>
        <dbReference type="EMBL" id="MCI51502.1"/>
    </source>
</evidence>
<keyword evidence="2" id="KW-1185">Reference proteome</keyword>
<feature type="non-terminal residue" evidence="1">
    <location>
        <position position="1"/>
    </location>
</feature>
<protein>
    <submittedName>
        <fullName evidence="1">Uncharacterized protein</fullName>
    </submittedName>
</protein>
<accession>A0A392SSU2</accession>
<proteinExistence type="predicted"/>
<reference evidence="1 2" key="1">
    <citation type="journal article" date="2018" name="Front. Plant Sci.">
        <title>Red Clover (Trifolium pratense) and Zigzag Clover (T. medium) - A Picture of Genomic Similarities and Differences.</title>
        <authorList>
            <person name="Dluhosova J."/>
            <person name="Istvanek J."/>
            <person name="Nedelnik J."/>
            <person name="Repkova J."/>
        </authorList>
    </citation>
    <scope>NUCLEOTIDE SEQUENCE [LARGE SCALE GENOMIC DNA]</scope>
    <source>
        <strain evidence="2">cv. 10/8</strain>
        <tissue evidence="1">Leaf</tissue>
    </source>
</reference>
<dbReference type="Proteomes" id="UP000265520">
    <property type="component" value="Unassembled WGS sequence"/>
</dbReference>
<organism evidence="1 2">
    <name type="scientific">Trifolium medium</name>
    <dbReference type="NCBI Taxonomy" id="97028"/>
    <lineage>
        <taxon>Eukaryota</taxon>
        <taxon>Viridiplantae</taxon>
        <taxon>Streptophyta</taxon>
        <taxon>Embryophyta</taxon>
        <taxon>Tracheophyta</taxon>
        <taxon>Spermatophyta</taxon>
        <taxon>Magnoliopsida</taxon>
        <taxon>eudicotyledons</taxon>
        <taxon>Gunneridae</taxon>
        <taxon>Pentapetalae</taxon>
        <taxon>rosids</taxon>
        <taxon>fabids</taxon>
        <taxon>Fabales</taxon>
        <taxon>Fabaceae</taxon>
        <taxon>Papilionoideae</taxon>
        <taxon>50 kb inversion clade</taxon>
        <taxon>NPAAA clade</taxon>
        <taxon>Hologalegina</taxon>
        <taxon>IRL clade</taxon>
        <taxon>Trifolieae</taxon>
        <taxon>Trifolium</taxon>
    </lineage>
</organism>
<comment type="caution">
    <text evidence="1">The sequence shown here is derived from an EMBL/GenBank/DDBJ whole genome shotgun (WGS) entry which is preliminary data.</text>
</comment>
<sequence>FLGWKRRTREGVRGTVVIVVIPIVAANDAIEFWKKQC</sequence>
<dbReference type="EMBL" id="LXQA010432895">
    <property type="protein sequence ID" value="MCI51502.1"/>
    <property type="molecule type" value="Genomic_DNA"/>
</dbReference>